<evidence type="ECO:0000256" key="6">
    <source>
        <dbReference type="SAM" id="MobiDB-lite"/>
    </source>
</evidence>
<protein>
    <recommendedName>
        <fullName evidence="2">histidine kinase</fullName>
        <ecNumber evidence="2">2.7.13.3</ecNumber>
    </recommendedName>
</protein>
<evidence type="ECO:0000256" key="1">
    <source>
        <dbReference type="ARBA" id="ARBA00000085"/>
    </source>
</evidence>
<dbReference type="Proteomes" id="UP001056855">
    <property type="component" value="Chromosome"/>
</dbReference>
<keyword evidence="7" id="KW-1133">Transmembrane helix</keyword>
<dbReference type="Pfam" id="PF16927">
    <property type="entry name" value="HisKA_7TM"/>
    <property type="match status" value="1"/>
</dbReference>
<keyword evidence="7" id="KW-0812">Transmembrane</keyword>
<gene>
    <name evidence="9" type="ORF">NGM29_12555</name>
</gene>
<keyword evidence="5" id="KW-0902">Two-component regulatory system</keyword>
<dbReference type="InterPro" id="IPR050736">
    <property type="entry name" value="Sensor_HK_Regulatory"/>
</dbReference>
<dbReference type="AlphaFoldDB" id="A0A9E7SWU9"/>
<dbReference type="GeneID" id="73290891"/>
<sequence length="456" mass="50506">MVGHVAYTSRRVYRKQAVAIAAAVVVPLLTNVFYVRIAGAESVNWTPVAFTITGVAVAAAIFRYQLLDIVPVARESVVETMRDGVIVLDGQRRIVDVNATAECMLEGPDSNPDAGLVGASADRVRLGTETVETVVETGRGELAIERAGTTQHVAIRSEPITTGSDATLVTIQDVTHRRCHERELERTNARLDEFASVVSHDLRNPLNIAAGYLDILETSVDEDGRETLDIVRTQHDRMQAIIDDALTLVREGSTVDKTETETLSLEAVAREAWDGVDTGAATLTVVDDRPLEADRDRLLRALENLFRNCVEHAGPTVSVAVGSSDGLLRRRRRTRNSAGRTGTRVRFGVFDRGRWNGLRTLDRHPDRRRTRLDRRVQRPRAKRVRRRLLRVLGSELGRPSRARSGPETVTFTRSRATVVVCQRFVTFARKPERNRSRCSPPTTRQRPASSTGPAST</sequence>
<feature type="compositionally biased region" description="Polar residues" evidence="6">
    <location>
        <begin position="437"/>
        <end position="456"/>
    </location>
</feature>
<dbReference type="Gene3D" id="1.10.287.130">
    <property type="match status" value="1"/>
</dbReference>
<dbReference type="RefSeq" id="WP_254160552.1">
    <property type="nucleotide sequence ID" value="NZ_CP100355.1"/>
</dbReference>
<keyword evidence="4" id="KW-0418">Kinase</keyword>
<evidence type="ECO:0000259" key="8">
    <source>
        <dbReference type="PROSITE" id="PS50109"/>
    </source>
</evidence>
<feature type="domain" description="Histidine kinase" evidence="8">
    <location>
        <begin position="197"/>
        <end position="353"/>
    </location>
</feature>
<dbReference type="Gene3D" id="3.30.450.20">
    <property type="entry name" value="PAS domain"/>
    <property type="match status" value="1"/>
</dbReference>
<feature type="transmembrane region" description="Helical" evidence="7">
    <location>
        <begin position="17"/>
        <end position="37"/>
    </location>
</feature>
<dbReference type="EMBL" id="CP100355">
    <property type="protein sequence ID" value="UTF55482.1"/>
    <property type="molecule type" value="Genomic_DNA"/>
</dbReference>
<comment type="catalytic activity">
    <reaction evidence="1">
        <text>ATP + protein L-histidine = ADP + protein N-phospho-L-histidine.</text>
        <dbReference type="EC" id="2.7.13.3"/>
    </reaction>
</comment>
<dbReference type="Pfam" id="PF00512">
    <property type="entry name" value="HisKA"/>
    <property type="match status" value="1"/>
</dbReference>
<evidence type="ECO:0000256" key="3">
    <source>
        <dbReference type="ARBA" id="ARBA00022679"/>
    </source>
</evidence>
<dbReference type="SUPFAM" id="SSF55874">
    <property type="entry name" value="ATPase domain of HSP90 chaperone/DNA topoisomerase II/histidine kinase"/>
    <property type="match status" value="1"/>
</dbReference>
<dbReference type="Gene3D" id="3.30.565.10">
    <property type="entry name" value="Histidine kinase-like ATPase, C-terminal domain"/>
    <property type="match status" value="1"/>
</dbReference>
<feature type="transmembrane region" description="Helical" evidence="7">
    <location>
        <begin position="43"/>
        <end position="64"/>
    </location>
</feature>
<evidence type="ECO:0000256" key="5">
    <source>
        <dbReference type="ARBA" id="ARBA00023012"/>
    </source>
</evidence>
<evidence type="ECO:0000313" key="10">
    <source>
        <dbReference type="Proteomes" id="UP001056855"/>
    </source>
</evidence>
<proteinExistence type="predicted"/>
<evidence type="ECO:0000256" key="2">
    <source>
        <dbReference type="ARBA" id="ARBA00012438"/>
    </source>
</evidence>
<dbReference type="GO" id="GO:0000155">
    <property type="term" value="F:phosphorelay sensor kinase activity"/>
    <property type="evidence" value="ECO:0007669"/>
    <property type="project" value="InterPro"/>
</dbReference>
<dbReference type="PROSITE" id="PS50109">
    <property type="entry name" value="HIS_KIN"/>
    <property type="match status" value="1"/>
</dbReference>
<evidence type="ECO:0000256" key="4">
    <source>
        <dbReference type="ARBA" id="ARBA00022777"/>
    </source>
</evidence>
<keyword evidence="10" id="KW-1185">Reference proteome</keyword>
<dbReference type="InterPro" id="IPR036097">
    <property type="entry name" value="HisK_dim/P_sf"/>
</dbReference>
<name>A0A9E7SWU9_9EURY</name>
<reference evidence="9" key="1">
    <citation type="submission" date="2022-06" db="EMBL/GenBank/DDBJ databases">
        <title>Diverse halophilic archaea isolated from saline environments.</title>
        <authorList>
            <person name="Cui H.-L."/>
        </authorList>
    </citation>
    <scope>NUCLEOTIDE SEQUENCE</scope>
    <source>
        <strain evidence="9">WLHS1</strain>
    </source>
</reference>
<dbReference type="InterPro" id="IPR036890">
    <property type="entry name" value="HATPase_C_sf"/>
</dbReference>
<dbReference type="KEGG" id="sawl:NGM29_12555"/>
<evidence type="ECO:0000256" key="7">
    <source>
        <dbReference type="SAM" id="Phobius"/>
    </source>
</evidence>
<dbReference type="EC" id="2.7.13.3" evidence="2"/>
<dbReference type="InterPro" id="IPR003661">
    <property type="entry name" value="HisK_dim/P_dom"/>
</dbReference>
<dbReference type="SUPFAM" id="SSF47384">
    <property type="entry name" value="Homodimeric domain of signal transducing histidine kinase"/>
    <property type="match status" value="1"/>
</dbReference>
<dbReference type="PANTHER" id="PTHR43711">
    <property type="entry name" value="TWO-COMPONENT HISTIDINE KINASE"/>
    <property type="match status" value="1"/>
</dbReference>
<dbReference type="CDD" id="cd00082">
    <property type="entry name" value="HisKA"/>
    <property type="match status" value="1"/>
</dbReference>
<organism evidence="9 10">
    <name type="scientific">Natronosalvus rutilus</name>
    <dbReference type="NCBI Taxonomy" id="2953753"/>
    <lineage>
        <taxon>Archaea</taxon>
        <taxon>Methanobacteriati</taxon>
        <taxon>Methanobacteriota</taxon>
        <taxon>Stenosarchaea group</taxon>
        <taxon>Halobacteria</taxon>
        <taxon>Halobacteriales</taxon>
        <taxon>Natrialbaceae</taxon>
        <taxon>Natronosalvus</taxon>
    </lineage>
</organism>
<keyword evidence="7" id="KW-0472">Membrane</keyword>
<feature type="region of interest" description="Disordered" evidence="6">
    <location>
        <begin position="431"/>
        <end position="456"/>
    </location>
</feature>
<evidence type="ECO:0000313" key="9">
    <source>
        <dbReference type="EMBL" id="UTF55482.1"/>
    </source>
</evidence>
<dbReference type="InterPro" id="IPR031621">
    <property type="entry name" value="HisKA_7TM"/>
</dbReference>
<dbReference type="PANTHER" id="PTHR43711:SF1">
    <property type="entry name" value="HISTIDINE KINASE 1"/>
    <property type="match status" value="1"/>
</dbReference>
<accession>A0A9E7SWU9</accession>
<dbReference type="SMART" id="SM00388">
    <property type="entry name" value="HisKA"/>
    <property type="match status" value="1"/>
</dbReference>
<dbReference type="InterPro" id="IPR005467">
    <property type="entry name" value="His_kinase_dom"/>
</dbReference>
<keyword evidence="3" id="KW-0808">Transferase</keyword>